<dbReference type="Proteomes" id="UP000064844">
    <property type="component" value="Chromosome"/>
</dbReference>
<gene>
    <name evidence="1" type="ORF">IB211_01964c</name>
</gene>
<evidence type="ECO:0000313" key="1">
    <source>
        <dbReference type="EMBL" id="ALP94355.1"/>
    </source>
</evidence>
<organism evidence="1 2">
    <name type="scientific">Intestinimonas butyriciproducens</name>
    <dbReference type="NCBI Taxonomy" id="1297617"/>
    <lineage>
        <taxon>Bacteria</taxon>
        <taxon>Bacillati</taxon>
        <taxon>Bacillota</taxon>
        <taxon>Clostridia</taxon>
        <taxon>Eubacteriales</taxon>
        <taxon>Intestinimonas</taxon>
    </lineage>
</organism>
<dbReference type="AlphaFoldDB" id="A0A0S2W4X9"/>
<protein>
    <submittedName>
        <fullName evidence="1">Uncharacterized protein</fullName>
    </submittedName>
</protein>
<name>A0A0S2W4X9_9FIRM</name>
<reference evidence="2" key="2">
    <citation type="submission" date="2015-04" db="EMBL/GenBank/DDBJ databases">
        <title>A butyrogenic pathway from the amino acid lysine in a human gut commensal.</title>
        <authorList>
            <person name="de Vos W.M."/>
            <person name="Bui N.T.P."/>
            <person name="Plugge C.M."/>
            <person name="Ritari J."/>
        </authorList>
    </citation>
    <scope>NUCLEOTIDE SEQUENCE [LARGE SCALE GENOMIC DNA]</scope>
    <source>
        <strain evidence="2">AF211</strain>
    </source>
</reference>
<evidence type="ECO:0000313" key="2">
    <source>
        <dbReference type="Proteomes" id="UP000064844"/>
    </source>
</evidence>
<keyword evidence="2" id="KW-1185">Reference proteome</keyword>
<dbReference type="KEGG" id="ibu:IB211_01964c"/>
<sequence length="51" mass="6078">MLFQNCAVLLKVMEKYLPHDGIATQWQYRRAADLSYMYLVCMFHIQTLIPI</sequence>
<reference evidence="1 2" key="1">
    <citation type="journal article" date="2015" name="Nat. Commun.">
        <title>Production of butyrate from lysine and the Amadori product fructoselysine by a human gut commensal.</title>
        <authorList>
            <person name="Bui T.P."/>
            <person name="Ritari J."/>
            <person name="Boeren S."/>
            <person name="de Waard P."/>
            <person name="Plugge C.M."/>
            <person name="de Vos W.M."/>
        </authorList>
    </citation>
    <scope>NUCLEOTIDE SEQUENCE [LARGE SCALE GENOMIC DNA]</scope>
    <source>
        <strain evidence="1 2">AF211</strain>
    </source>
</reference>
<accession>A0A0S2W4X9</accession>
<proteinExistence type="predicted"/>
<dbReference type="EMBL" id="CP011307">
    <property type="protein sequence ID" value="ALP94355.1"/>
    <property type="molecule type" value="Genomic_DNA"/>
</dbReference>